<accession>A0AAE1EA07</accession>
<name>A0AAE1EA07_9GAST</name>
<reference evidence="1" key="1">
    <citation type="journal article" date="2023" name="G3 (Bethesda)">
        <title>A reference genome for the long-term kleptoplast-retaining sea slug Elysia crispata morphotype clarki.</title>
        <authorList>
            <person name="Eastman K.E."/>
            <person name="Pendleton A.L."/>
            <person name="Shaikh M.A."/>
            <person name="Suttiyut T."/>
            <person name="Ogas R."/>
            <person name="Tomko P."/>
            <person name="Gavelis G."/>
            <person name="Widhalm J.R."/>
            <person name="Wisecaver J.H."/>
        </authorList>
    </citation>
    <scope>NUCLEOTIDE SEQUENCE</scope>
    <source>
        <strain evidence="1">ECLA1</strain>
    </source>
</reference>
<protein>
    <submittedName>
        <fullName evidence="1">Uncharacterized protein</fullName>
    </submittedName>
</protein>
<gene>
    <name evidence="1" type="ORF">RRG08_013187</name>
</gene>
<dbReference type="Proteomes" id="UP001283361">
    <property type="component" value="Unassembled WGS sequence"/>
</dbReference>
<dbReference type="AlphaFoldDB" id="A0AAE1EA07"/>
<evidence type="ECO:0000313" key="2">
    <source>
        <dbReference type="Proteomes" id="UP001283361"/>
    </source>
</evidence>
<keyword evidence="2" id="KW-1185">Reference proteome</keyword>
<comment type="caution">
    <text evidence="1">The sequence shown here is derived from an EMBL/GenBank/DDBJ whole genome shotgun (WGS) entry which is preliminary data.</text>
</comment>
<dbReference type="EMBL" id="JAWDGP010000579">
    <property type="protein sequence ID" value="KAK3799367.1"/>
    <property type="molecule type" value="Genomic_DNA"/>
</dbReference>
<organism evidence="1 2">
    <name type="scientific">Elysia crispata</name>
    <name type="common">lettuce slug</name>
    <dbReference type="NCBI Taxonomy" id="231223"/>
    <lineage>
        <taxon>Eukaryota</taxon>
        <taxon>Metazoa</taxon>
        <taxon>Spiralia</taxon>
        <taxon>Lophotrochozoa</taxon>
        <taxon>Mollusca</taxon>
        <taxon>Gastropoda</taxon>
        <taxon>Heterobranchia</taxon>
        <taxon>Euthyneura</taxon>
        <taxon>Panpulmonata</taxon>
        <taxon>Sacoglossa</taxon>
        <taxon>Placobranchoidea</taxon>
        <taxon>Plakobranchidae</taxon>
        <taxon>Elysia</taxon>
    </lineage>
</organism>
<sequence>MIASLLSLPIPFREKHVITLVPGTHCFEAAQNLLKINVLKKAKCSPQEDNTLAGLAYYPVPPFTTGNPMNRAGNVKDCTGSETNVVGCGLNRETRDLGCVSKWPASGRIGTGRTIEQDRPLNWWTLDLGLIGRYVTIMTLSILKERELMAPEEGIYVMTSPSPITGRRWVSLY</sequence>
<evidence type="ECO:0000313" key="1">
    <source>
        <dbReference type="EMBL" id="KAK3799367.1"/>
    </source>
</evidence>
<proteinExistence type="predicted"/>